<dbReference type="EMBL" id="VCGU01000002">
    <property type="protein sequence ID" value="TRY79425.1"/>
    <property type="molecule type" value="Genomic_DNA"/>
</dbReference>
<dbReference type="InterPro" id="IPR017972">
    <property type="entry name" value="Cyt_P450_CS"/>
</dbReference>
<reference evidence="15 16" key="1">
    <citation type="journal article" date="2018" name="Nat. Ecol. Evol.">
        <title>Genomic signatures of mitonuclear coevolution across populations of Tigriopus californicus.</title>
        <authorList>
            <person name="Barreto F.S."/>
            <person name="Watson E.T."/>
            <person name="Lima T.G."/>
            <person name="Willett C.S."/>
            <person name="Edmands S."/>
            <person name="Li W."/>
            <person name="Burton R.S."/>
        </authorList>
    </citation>
    <scope>NUCLEOTIDE SEQUENCE [LARGE SCALE GENOMIC DNA]</scope>
    <source>
        <strain evidence="15 16">San Diego</strain>
    </source>
</reference>
<evidence type="ECO:0000256" key="11">
    <source>
        <dbReference type="ARBA" id="ARBA00023033"/>
    </source>
</evidence>
<dbReference type="PROSITE" id="PS00086">
    <property type="entry name" value="CYTOCHROME_P450"/>
    <property type="match status" value="3"/>
</dbReference>
<keyword evidence="6 13" id="KW-0479">Metal-binding</keyword>
<evidence type="ECO:0000256" key="3">
    <source>
        <dbReference type="ARBA" id="ARBA00004406"/>
    </source>
</evidence>
<dbReference type="PANTHER" id="PTHR24292:SF54">
    <property type="entry name" value="CYP9F3-RELATED"/>
    <property type="match status" value="1"/>
</dbReference>
<dbReference type="Proteomes" id="UP000318571">
    <property type="component" value="Chromosome 6"/>
</dbReference>
<sequence>FALETISQSAFGIKSNAFRNKTSDLLKHGRDAVSGFLMHNMVESLLVLVLFQFPALFSYISFFPSAYYKLYDVSANIMKQRSDQGIKKKDFLARLQELVEDIKNNPDGETTANTLSTLCYNLAKHPEIQDKVREEITNVIYECDGRIDYDSVQGMKYLEACIHENLRMYPPVTLHIRQCTKDTEVAPGLVIKKGMRVDFPIYTSHHNPEFFPEPETFDPERFMPENERNIKNLTYRPFGGGPRFCIGQRFALIEMKMAVAKLLTNYQINTSPKTELKFETGSPFLLSYPELVLRLAVFVLAVLYLQLKRNRDHIENLGFPVDQPNFVLGSSPLRLHKYVLHEVQMEKMRRFGKTYVRFEMAQPVLVTIDPDLIKAITITHFENFSDIIDFKINPKVSTLDFTGGEMWHVLRKNMSPTFTSGKLRGLLEPMSDIANDMITFLDERTEESPEIDVKKMFQNLTLETISQCAFGIKSNAFYDQHSDLLKHGQDAFSGFVMHNALETFIFSGLLHFPALFHYVEFFPAAYYKLYDVTESIMKARMEQGIKKADFIARMQELIDEVLENPDSKAAKLLTKEHITAQGAIFFLAGFETTASTLATLCYNLANHPEIQDRLRAEINTVIDEHDGRIDYDSVHHMKYLEACINENLRLIPPVYFHLRQCTKDTEIKPGLIIKKGVRVDFPIYTSHHNPEFFPDPEKFNPDRFLPENEKYIQPLTFRPFGGGPRLCIGQRFALIEMKIALAKLLSHYQVSPSAKTKLEMFLTFIVGLSAFVLAWLYIYLRRNRGYVETLGLPVDQPHVVFGSSPLLPHQYLMHNVQMDKMKRFGKTYVGYDYVQPILVTIDPELIKAVTITHFENFSDTLNFKIEPKVTTLDAAGGTVWHVLRKNMSPTFSSGKLKGMMEPISEIADDMIQYLNDEIPKNPDVNAKELFQGFALETISQSAFGIKSNAFRDKTSDLLKHGQEAFSGFVMHNLIESLVSLTLFQFPALFSYISIFPSAYYKLYDVTANIMKQRSDQGIKKKDFLARLQELVEEIKKNPNGEVGKNLTAEHVNAQGAVFFLAGFETTANTLSTLCYNLAKHPEIQDKVREEITNVVDECDGRIDYDSVQGMKYLEACIHENLRMYPPATLHIRQCTKDTEIAPGLVIKKGMRVDFPIYASHHNPEFFPEPESFDPERFMPENEKNIKNLTYRPFGGGPRFCIGQRFALIEMKMAVACTMSVASSLPLKMVITIIVGLIVFVSAWLYIHLRRNRGHVETLGLPVDQPHIVFGSSPLLPHQYLMHNVQMDKMRRFGKTYVGYDYVQPILVTIDPELIKAVTITHFENFSDILNFKIEPKVTTLDAAGGTVWHVLRKNMSPTFSSGKLKGMMEPISEIADDMIQYLNDEIPKNSDVNVKELFQGFALETISQSAFGIKSNAFRNKTSDLLKHGQEAFSGFVMHNLVESVLTLTLLHFPALLSYISIFPPAYYKLYDVTANIMKQRSDQGIKKKDFLARLQELIEEIKNDPDGERFALIEMKMAVAKLLTNYQINTSPQTQLKFENGSPFFLSYPELVLRIEK</sequence>
<dbReference type="STRING" id="6832.A0A553PP19"/>
<keyword evidence="14" id="KW-0812">Transmembrane</keyword>
<evidence type="ECO:0008006" key="17">
    <source>
        <dbReference type="Google" id="ProtNLM"/>
    </source>
</evidence>
<dbReference type="OMA" id="WHVLRKN"/>
<dbReference type="InterPro" id="IPR001128">
    <property type="entry name" value="Cyt_P450"/>
</dbReference>
<evidence type="ECO:0000256" key="5">
    <source>
        <dbReference type="ARBA" id="ARBA00022617"/>
    </source>
</evidence>
<name>A0A553PP19_TIGCA</name>
<evidence type="ECO:0000256" key="1">
    <source>
        <dbReference type="ARBA" id="ARBA00001971"/>
    </source>
</evidence>
<comment type="similarity">
    <text evidence="4">Belongs to the cytochrome P450 family.</text>
</comment>
<dbReference type="GO" id="GO:0004497">
    <property type="term" value="F:monooxygenase activity"/>
    <property type="evidence" value="ECO:0007669"/>
    <property type="project" value="UniProtKB-KW"/>
</dbReference>
<dbReference type="GO" id="GO:0005506">
    <property type="term" value="F:iron ion binding"/>
    <property type="evidence" value="ECO:0007669"/>
    <property type="project" value="InterPro"/>
</dbReference>
<evidence type="ECO:0000313" key="16">
    <source>
        <dbReference type="Proteomes" id="UP000318571"/>
    </source>
</evidence>
<evidence type="ECO:0000256" key="8">
    <source>
        <dbReference type="ARBA" id="ARBA00022848"/>
    </source>
</evidence>
<keyword evidence="10 13" id="KW-0408">Iron</keyword>
<dbReference type="GO" id="GO:0005789">
    <property type="term" value="C:endoplasmic reticulum membrane"/>
    <property type="evidence" value="ECO:0007669"/>
    <property type="project" value="UniProtKB-SubCell"/>
</dbReference>
<evidence type="ECO:0000256" key="14">
    <source>
        <dbReference type="SAM" id="Phobius"/>
    </source>
</evidence>
<dbReference type="PANTHER" id="PTHR24292">
    <property type="entry name" value="CYTOCHROME P450"/>
    <property type="match status" value="1"/>
</dbReference>
<dbReference type="Gene3D" id="1.10.630.10">
    <property type="entry name" value="Cytochrome P450"/>
    <property type="match status" value="4"/>
</dbReference>
<evidence type="ECO:0000313" key="15">
    <source>
        <dbReference type="EMBL" id="TRY79425.1"/>
    </source>
</evidence>
<feature type="non-terminal residue" evidence="15">
    <location>
        <position position="1"/>
    </location>
</feature>
<dbReference type="PRINTS" id="PR00385">
    <property type="entry name" value="P450"/>
</dbReference>
<evidence type="ECO:0000256" key="12">
    <source>
        <dbReference type="ARBA" id="ARBA00023136"/>
    </source>
</evidence>
<dbReference type="InterPro" id="IPR050476">
    <property type="entry name" value="Insect_CytP450_Detox"/>
</dbReference>
<keyword evidence="5 13" id="KW-0349">Heme</keyword>
<feature type="binding site" description="axial binding residue" evidence="13">
    <location>
        <position position="727"/>
    </location>
    <ligand>
        <name>heme</name>
        <dbReference type="ChEBI" id="CHEBI:30413"/>
    </ligand>
    <ligandPart>
        <name>Fe</name>
        <dbReference type="ChEBI" id="CHEBI:18248"/>
    </ligandPart>
</feature>
<evidence type="ECO:0000256" key="4">
    <source>
        <dbReference type="ARBA" id="ARBA00010617"/>
    </source>
</evidence>
<keyword evidence="12 14" id="KW-0472">Membrane</keyword>
<feature type="non-terminal residue" evidence="15">
    <location>
        <position position="1558"/>
    </location>
</feature>
<feature type="transmembrane region" description="Helical" evidence="14">
    <location>
        <begin position="760"/>
        <end position="780"/>
    </location>
</feature>
<evidence type="ECO:0000256" key="7">
    <source>
        <dbReference type="ARBA" id="ARBA00022824"/>
    </source>
</evidence>
<comment type="caution">
    <text evidence="15">The sequence shown here is derived from an EMBL/GenBank/DDBJ whole genome shotgun (WGS) entry which is preliminary data.</text>
</comment>
<evidence type="ECO:0000256" key="13">
    <source>
        <dbReference type="PIRSR" id="PIRSR602401-1"/>
    </source>
</evidence>
<keyword evidence="16" id="KW-1185">Reference proteome</keyword>
<keyword evidence="14" id="KW-1133">Transmembrane helix</keyword>
<gene>
    <name evidence="15" type="ORF">TCAL_10761</name>
</gene>
<protein>
    <recommendedName>
        <fullName evidence="17">Cytochrome P450</fullName>
    </recommendedName>
</protein>
<proteinExistence type="inferred from homology"/>
<organism evidence="15 16">
    <name type="scientific">Tigriopus californicus</name>
    <name type="common">Marine copepod</name>
    <dbReference type="NCBI Taxonomy" id="6832"/>
    <lineage>
        <taxon>Eukaryota</taxon>
        <taxon>Metazoa</taxon>
        <taxon>Ecdysozoa</taxon>
        <taxon>Arthropoda</taxon>
        <taxon>Crustacea</taxon>
        <taxon>Multicrustacea</taxon>
        <taxon>Hexanauplia</taxon>
        <taxon>Copepoda</taxon>
        <taxon>Harpacticoida</taxon>
        <taxon>Harpacticidae</taxon>
        <taxon>Tigriopus</taxon>
    </lineage>
</organism>
<keyword evidence="11" id="KW-0503">Monooxygenase</keyword>
<evidence type="ECO:0000256" key="9">
    <source>
        <dbReference type="ARBA" id="ARBA00023002"/>
    </source>
</evidence>
<evidence type="ECO:0000256" key="10">
    <source>
        <dbReference type="ARBA" id="ARBA00023004"/>
    </source>
</evidence>
<keyword evidence="7" id="KW-0256">Endoplasmic reticulum</keyword>
<feature type="transmembrane region" description="Helical" evidence="14">
    <location>
        <begin position="45"/>
        <end position="68"/>
    </location>
</feature>
<keyword evidence="9" id="KW-0560">Oxidoreductase</keyword>
<comment type="cofactor">
    <cofactor evidence="1 13">
        <name>heme</name>
        <dbReference type="ChEBI" id="CHEBI:30413"/>
    </cofactor>
</comment>
<dbReference type="GO" id="GO:0020037">
    <property type="term" value="F:heme binding"/>
    <property type="evidence" value="ECO:0007669"/>
    <property type="project" value="InterPro"/>
</dbReference>
<evidence type="ECO:0000256" key="2">
    <source>
        <dbReference type="ARBA" id="ARBA00004174"/>
    </source>
</evidence>
<comment type="subcellular location">
    <subcellularLocation>
        <location evidence="3">Endoplasmic reticulum membrane</location>
        <topology evidence="3">Peripheral membrane protein</topology>
    </subcellularLocation>
    <subcellularLocation>
        <location evidence="2">Microsome membrane</location>
        <topology evidence="2">Peripheral membrane protein</topology>
    </subcellularLocation>
</comment>
<accession>A0A553PP19</accession>
<dbReference type="SUPFAM" id="SSF48264">
    <property type="entry name" value="Cytochrome P450"/>
    <property type="match status" value="4"/>
</dbReference>
<dbReference type="GO" id="GO:0016705">
    <property type="term" value="F:oxidoreductase activity, acting on paired donors, with incorporation or reduction of molecular oxygen"/>
    <property type="evidence" value="ECO:0007669"/>
    <property type="project" value="InterPro"/>
</dbReference>
<dbReference type="InterPro" id="IPR036396">
    <property type="entry name" value="Cyt_P450_sf"/>
</dbReference>
<dbReference type="PRINTS" id="PR00463">
    <property type="entry name" value="EP450I"/>
</dbReference>
<dbReference type="CDD" id="cd11055">
    <property type="entry name" value="CYP3A-like"/>
    <property type="match status" value="2"/>
</dbReference>
<dbReference type="Pfam" id="PF00067">
    <property type="entry name" value="p450"/>
    <property type="match status" value="4"/>
</dbReference>
<feature type="transmembrane region" description="Helical" evidence="14">
    <location>
        <begin position="1228"/>
        <end position="1246"/>
    </location>
</feature>
<evidence type="ECO:0000256" key="6">
    <source>
        <dbReference type="ARBA" id="ARBA00022723"/>
    </source>
</evidence>
<dbReference type="InterPro" id="IPR002401">
    <property type="entry name" value="Cyt_P450_E_grp-I"/>
</dbReference>
<keyword evidence="8" id="KW-0492">Microsome</keyword>
<dbReference type="FunFam" id="1.10.630.10:FF:000003">
    <property type="entry name" value="cytochrome P450 3A12-like isoform X2"/>
    <property type="match status" value="2"/>
</dbReference>